<protein>
    <submittedName>
        <fullName evidence="4">Right-handed parallel beta-helix repeat-containing protein</fullName>
    </submittedName>
</protein>
<dbReference type="SUPFAM" id="SSF51126">
    <property type="entry name" value="Pectin lyase-like"/>
    <property type="match status" value="1"/>
</dbReference>
<feature type="chain" id="PRO_5046158280" evidence="3">
    <location>
        <begin position="29"/>
        <end position="427"/>
    </location>
</feature>
<comment type="caution">
    <text evidence="4">The sequence shown here is derived from an EMBL/GenBank/DDBJ whole genome shotgun (WGS) entry which is preliminary data.</text>
</comment>
<organism evidence="4 5">
    <name type="scientific">Gilvimarinus gilvus</name>
    <dbReference type="NCBI Taxonomy" id="3058038"/>
    <lineage>
        <taxon>Bacteria</taxon>
        <taxon>Pseudomonadati</taxon>
        <taxon>Pseudomonadota</taxon>
        <taxon>Gammaproteobacteria</taxon>
        <taxon>Cellvibrionales</taxon>
        <taxon>Cellvibrionaceae</taxon>
        <taxon>Gilvimarinus</taxon>
    </lineage>
</organism>
<keyword evidence="5" id="KW-1185">Reference proteome</keyword>
<dbReference type="RefSeq" id="WP_302722449.1">
    <property type="nucleotide sequence ID" value="NZ_JAULRU010000548.1"/>
</dbReference>
<dbReference type="EMBL" id="JAXAFO010000015">
    <property type="protein sequence ID" value="MDX6849751.1"/>
    <property type="molecule type" value="Genomic_DNA"/>
</dbReference>
<keyword evidence="1" id="KW-0479">Metal-binding</keyword>
<dbReference type="InterPro" id="IPR012334">
    <property type="entry name" value="Pectin_lyas_fold"/>
</dbReference>
<reference evidence="4 5" key="1">
    <citation type="submission" date="2023-11" db="EMBL/GenBank/DDBJ databases">
        <title>Gilvimarinus fulvus sp. nov., isolated from the surface of Kelp.</title>
        <authorList>
            <person name="Sun Y.Y."/>
            <person name="Gong Y."/>
            <person name="Du Z.J."/>
        </authorList>
    </citation>
    <scope>NUCLEOTIDE SEQUENCE [LARGE SCALE GENOMIC DNA]</scope>
    <source>
        <strain evidence="4 5">SDUM040013</strain>
    </source>
</reference>
<gene>
    <name evidence="4" type="ORF">SCD92_10305</name>
</gene>
<evidence type="ECO:0000313" key="4">
    <source>
        <dbReference type="EMBL" id="MDX6849751.1"/>
    </source>
</evidence>
<keyword evidence="3" id="KW-0732">Signal</keyword>
<evidence type="ECO:0000256" key="2">
    <source>
        <dbReference type="ARBA" id="ARBA00023180"/>
    </source>
</evidence>
<dbReference type="InterPro" id="IPR052063">
    <property type="entry name" value="Polysaccharide_Lyase_1"/>
</dbReference>
<evidence type="ECO:0000313" key="5">
    <source>
        <dbReference type="Proteomes" id="UP001273505"/>
    </source>
</evidence>
<dbReference type="Gene3D" id="2.160.20.10">
    <property type="entry name" value="Single-stranded right-handed beta-helix, Pectin lyase-like"/>
    <property type="match status" value="1"/>
</dbReference>
<dbReference type="PROSITE" id="PS51257">
    <property type="entry name" value="PROKAR_LIPOPROTEIN"/>
    <property type="match status" value="1"/>
</dbReference>
<dbReference type="InterPro" id="IPR011050">
    <property type="entry name" value="Pectin_lyase_fold/virulence"/>
</dbReference>
<proteinExistence type="predicted"/>
<name>A0ABU4RXY7_9GAMM</name>
<dbReference type="PANTHER" id="PTHR42970">
    <property type="entry name" value="PECTATE LYASE C-RELATED"/>
    <property type="match status" value="1"/>
</dbReference>
<keyword evidence="2" id="KW-0325">Glycoprotein</keyword>
<dbReference type="Proteomes" id="UP001273505">
    <property type="component" value="Unassembled WGS sequence"/>
</dbReference>
<evidence type="ECO:0000256" key="1">
    <source>
        <dbReference type="ARBA" id="ARBA00022723"/>
    </source>
</evidence>
<dbReference type="PANTHER" id="PTHR42970:SF1">
    <property type="entry name" value="PECTATE LYASE C-RELATED"/>
    <property type="match status" value="1"/>
</dbReference>
<accession>A0ABU4RXY7</accession>
<sequence length="427" mass="45910">MRIFTISGKVSNALATVFACLLMSLANAQDLSNVTGFGMDTPAGEGGQVLKVTSLASEGEGTLRWALEQKGPRIVVFEVGGVIDLAGKGVRITEPYVTVAGQTAPSPGITLIRGGIGIATHDVRLQHLRVRPGANGGAARSGWEPDGIGISRKHARNIHIDHCSTSWAVDENMSASGERTEGPMATSGKITFSRSIIAEALDYATHKKGKHSKGILIHDYVQDIAVVGNLFAHNDRRNPYFKAHATGVVVNNYLYNIGNAAVQLGYIEDEWIGKERKPANPRVAVVGNELQYGRDTYSDLALVAHQGDVYLKDNRVLNLDGGDMAQVQGDIKLLDKPPVWPKGLEALPVAEVREAVLANAGARPWDRDAVDLRIVASARQGRGRIIDSEQDVGGYPKVTPTHRALQVPTKARDVPAWLASFIPAGYR</sequence>
<evidence type="ECO:0000256" key="3">
    <source>
        <dbReference type="SAM" id="SignalP"/>
    </source>
</evidence>
<feature type="signal peptide" evidence="3">
    <location>
        <begin position="1"/>
        <end position="28"/>
    </location>
</feature>